<comment type="similarity">
    <text evidence="9">Belongs to the acetylglutamate kinase family. ArgB subfamily.</text>
</comment>
<keyword evidence="2 9" id="KW-0055">Arginine biosynthesis</keyword>
<comment type="catalytic activity">
    <reaction evidence="8 9">
        <text>N-acetyl-L-glutamate + ATP = N-acetyl-L-glutamyl 5-phosphate + ADP</text>
        <dbReference type="Rhea" id="RHEA:14629"/>
        <dbReference type="ChEBI" id="CHEBI:30616"/>
        <dbReference type="ChEBI" id="CHEBI:44337"/>
        <dbReference type="ChEBI" id="CHEBI:57936"/>
        <dbReference type="ChEBI" id="CHEBI:456216"/>
        <dbReference type="EC" id="2.7.2.8"/>
    </reaction>
</comment>
<dbReference type="InterPro" id="IPR041727">
    <property type="entry name" value="NAGK-C"/>
</dbReference>
<proteinExistence type="inferred from homology"/>
<dbReference type="PANTHER" id="PTHR23342">
    <property type="entry name" value="N-ACETYLGLUTAMATE SYNTHASE"/>
    <property type="match status" value="1"/>
</dbReference>
<evidence type="ECO:0000256" key="2">
    <source>
        <dbReference type="ARBA" id="ARBA00022571"/>
    </source>
</evidence>
<comment type="pathway">
    <text evidence="1 9">Amino-acid biosynthesis; L-arginine biosynthesis; N(2)-acetyl-L-ornithine from L-glutamate: step 2/4.</text>
</comment>
<comment type="caution">
    <text evidence="11">The sequence shown here is derived from an EMBL/GenBank/DDBJ whole genome shotgun (WGS) entry which is preliminary data.</text>
</comment>
<evidence type="ECO:0000259" key="10">
    <source>
        <dbReference type="Pfam" id="PF00696"/>
    </source>
</evidence>
<comment type="function">
    <text evidence="9">Catalyzes the ATP-dependent phosphorylation of N-acetyl-L-glutamate.</text>
</comment>
<dbReference type="NCBIfam" id="TIGR00761">
    <property type="entry name" value="argB"/>
    <property type="match status" value="1"/>
</dbReference>
<dbReference type="FunFam" id="3.40.1160.10:FF:000004">
    <property type="entry name" value="Acetylglutamate kinase"/>
    <property type="match status" value="1"/>
</dbReference>
<feature type="domain" description="Aspartate/glutamate/uridylate kinase" evidence="10">
    <location>
        <begin position="24"/>
        <end position="261"/>
    </location>
</feature>
<keyword evidence="7 9" id="KW-0067">ATP-binding</keyword>
<evidence type="ECO:0000256" key="9">
    <source>
        <dbReference type="HAMAP-Rule" id="MF_00082"/>
    </source>
</evidence>
<evidence type="ECO:0000256" key="4">
    <source>
        <dbReference type="ARBA" id="ARBA00022679"/>
    </source>
</evidence>
<evidence type="ECO:0000256" key="8">
    <source>
        <dbReference type="ARBA" id="ARBA00048141"/>
    </source>
</evidence>
<feature type="site" description="Transition state stabilizer" evidence="9">
    <location>
        <position position="29"/>
    </location>
</feature>
<feature type="binding site" evidence="9">
    <location>
        <begin position="64"/>
        <end position="65"/>
    </location>
    <ligand>
        <name>substrate</name>
    </ligand>
</feature>
<dbReference type="GO" id="GO:0042450">
    <property type="term" value="P:L-arginine biosynthetic process via ornithine"/>
    <property type="evidence" value="ECO:0007669"/>
    <property type="project" value="UniProtKB-UniRule"/>
</dbReference>
<keyword evidence="9" id="KW-0963">Cytoplasm</keyword>
<protein>
    <recommendedName>
        <fullName evidence="9">Acetylglutamate kinase</fullName>
        <ecNumber evidence="9">2.7.2.8</ecNumber>
    </recommendedName>
    <alternativeName>
        <fullName evidence="9">N-acetyl-L-glutamate 5-phosphotransferase</fullName>
    </alternativeName>
    <alternativeName>
        <fullName evidence="9">NAG kinase</fullName>
        <shortName evidence="9">NAGK</shortName>
    </alternativeName>
</protein>
<dbReference type="PANTHER" id="PTHR23342:SF0">
    <property type="entry name" value="N-ACETYLGLUTAMATE SYNTHASE, MITOCHONDRIAL"/>
    <property type="match status" value="1"/>
</dbReference>
<dbReference type="AlphaFoldDB" id="A0A2G9YJA5"/>
<reference evidence="11 12" key="1">
    <citation type="submission" date="2017-09" db="EMBL/GenBank/DDBJ databases">
        <title>Depth-based differentiation of microbial function through sediment-hosted aquifers and enrichment of novel symbionts in the deep terrestrial subsurface.</title>
        <authorList>
            <person name="Probst A.J."/>
            <person name="Ladd B."/>
            <person name="Jarett J.K."/>
            <person name="Geller-Mcgrath D.E."/>
            <person name="Sieber C.M."/>
            <person name="Emerson J.B."/>
            <person name="Anantharaman K."/>
            <person name="Thomas B.C."/>
            <person name="Malmstrom R."/>
            <person name="Stieglmeier M."/>
            <person name="Klingl A."/>
            <person name="Woyke T."/>
            <person name="Ryan C.M."/>
            <person name="Banfield J.F."/>
        </authorList>
    </citation>
    <scope>NUCLEOTIDE SEQUENCE [LARGE SCALE GENOMIC DNA]</scope>
    <source>
        <strain evidence="11">CG23_combo_of_CG06-09_8_20_14_all_41_10</strain>
    </source>
</reference>
<dbReference type="GO" id="GO:0005524">
    <property type="term" value="F:ATP binding"/>
    <property type="evidence" value="ECO:0007669"/>
    <property type="project" value="UniProtKB-UniRule"/>
</dbReference>
<dbReference type="HAMAP" id="MF_00082">
    <property type="entry name" value="ArgB"/>
    <property type="match status" value="1"/>
</dbReference>
<dbReference type="PRINTS" id="PR00474">
    <property type="entry name" value="GLU5KINASE"/>
</dbReference>
<keyword evidence="5 9" id="KW-0547">Nucleotide-binding</keyword>
<evidence type="ECO:0000256" key="3">
    <source>
        <dbReference type="ARBA" id="ARBA00022605"/>
    </source>
</evidence>
<keyword evidence="6 9" id="KW-0418">Kinase</keyword>
<dbReference type="Pfam" id="PF00696">
    <property type="entry name" value="AA_kinase"/>
    <property type="match status" value="1"/>
</dbReference>
<evidence type="ECO:0000313" key="11">
    <source>
        <dbReference type="EMBL" id="PIP19294.1"/>
    </source>
</evidence>
<gene>
    <name evidence="9 11" type="primary">argB</name>
    <name evidence="11" type="ORF">COX41_03640</name>
</gene>
<evidence type="ECO:0000256" key="1">
    <source>
        <dbReference type="ARBA" id="ARBA00004828"/>
    </source>
</evidence>
<dbReference type="InterPro" id="IPR001048">
    <property type="entry name" value="Asp/Glu/Uridylate_kinase"/>
</dbReference>
<feature type="binding site" evidence="9">
    <location>
        <position position="179"/>
    </location>
    <ligand>
        <name>substrate</name>
    </ligand>
</feature>
<dbReference type="GO" id="GO:0005737">
    <property type="term" value="C:cytoplasm"/>
    <property type="evidence" value="ECO:0007669"/>
    <property type="project" value="UniProtKB-SubCell"/>
</dbReference>
<comment type="subcellular location">
    <subcellularLocation>
        <location evidence="9">Cytoplasm</location>
    </subcellularLocation>
</comment>
<dbReference type="EMBL" id="PCRK01000090">
    <property type="protein sequence ID" value="PIP19294.1"/>
    <property type="molecule type" value="Genomic_DNA"/>
</dbReference>
<accession>A0A2G9YJA5</accession>
<dbReference type="InterPro" id="IPR037528">
    <property type="entry name" value="ArgB"/>
</dbReference>
<dbReference type="InterPro" id="IPR001057">
    <property type="entry name" value="Glu/AcGlu_kinase"/>
</dbReference>
<dbReference type="PIRSF" id="PIRSF000728">
    <property type="entry name" value="NAGK"/>
    <property type="match status" value="1"/>
</dbReference>
<evidence type="ECO:0000256" key="7">
    <source>
        <dbReference type="ARBA" id="ARBA00022840"/>
    </source>
</evidence>
<dbReference type="GO" id="GO:0003991">
    <property type="term" value="F:acetylglutamate kinase activity"/>
    <property type="evidence" value="ECO:0007669"/>
    <property type="project" value="UniProtKB-UniRule"/>
</dbReference>
<keyword evidence="3 9" id="KW-0028">Amino-acid biosynthesis</keyword>
<name>A0A2G9YJA5_9BACT</name>
<evidence type="ECO:0000256" key="6">
    <source>
        <dbReference type="ARBA" id="ARBA00022777"/>
    </source>
</evidence>
<organism evidence="11 12">
    <name type="scientific">Candidatus Sherwoodlollariibacterium unditelluris</name>
    <dbReference type="NCBI Taxonomy" id="1974757"/>
    <lineage>
        <taxon>Bacteria</taxon>
        <taxon>Pseudomonadati</taxon>
        <taxon>Candidatus Omnitrophota</taxon>
        <taxon>Candidatus Sherwoodlollariibacterium</taxon>
    </lineage>
</organism>
<dbReference type="InterPro" id="IPR004662">
    <property type="entry name" value="AcgluKinase_fam"/>
</dbReference>
<dbReference type="SUPFAM" id="SSF53633">
    <property type="entry name" value="Carbamate kinase-like"/>
    <property type="match status" value="1"/>
</dbReference>
<dbReference type="CDD" id="cd04250">
    <property type="entry name" value="AAK_NAGK-C"/>
    <property type="match status" value="1"/>
</dbReference>
<dbReference type="Proteomes" id="UP000231292">
    <property type="component" value="Unassembled WGS sequence"/>
</dbReference>
<evidence type="ECO:0000256" key="5">
    <source>
        <dbReference type="ARBA" id="ARBA00022741"/>
    </source>
</evidence>
<feature type="binding site" evidence="9">
    <location>
        <position position="86"/>
    </location>
    <ligand>
        <name>substrate</name>
    </ligand>
</feature>
<dbReference type="EC" id="2.7.2.8" evidence="9"/>
<dbReference type="InterPro" id="IPR036393">
    <property type="entry name" value="AceGlu_kinase-like_sf"/>
</dbReference>
<feature type="site" description="Transition state stabilizer" evidence="9">
    <location>
        <position position="242"/>
    </location>
</feature>
<keyword evidence="4 9" id="KW-0808">Transferase</keyword>
<evidence type="ECO:0000313" key="12">
    <source>
        <dbReference type="Proteomes" id="UP000231292"/>
    </source>
</evidence>
<dbReference type="Gene3D" id="3.40.1160.10">
    <property type="entry name" value="Acetylglutamate kinase-like"/>
    <property type="match status" value="1"/>
</dbReference>
<dbReference type="UniPathway" id="UPA00068">
    <property type="reaction ID" value="UER00107"/>
</dbReference>
<sequence>MEEAIKKADVLIEVLPYIKKFHKKVIVIKYGGSILGDEKIRKGVLEDIVFLNFMGLHPVLVHGGGPNISDRMRSSGKKAEFIDGMRVTDQETLGIVEEELKNLNDIIINEISELGAKVVGLNGKENQLIQAEKKKAEIDLGLVGHAIGINTEIITAELKKDKIAVILPMGIGKDKKIYNINADEAAASIAVALEAEKFVLLTNIKGILRNPEDPNSFLSTLTTQEAKGLIEGNVIQEGMIPKVKACITALEDGVKKTHIIDARTPHALLLEIFTDQGIGTEIIR</sequence>